<organism evidence="5 6">
    <name type="scientific">Genlisea aurea</name>
    <dbReference type="NCBI Taxonomy" id="192259"/>
    <lineage>
        <taxon>Eukaryota</taxon>
        <taxon>Viridiplantae</taxon>
        <taxon>Streptophyta</taxon>
        <taxon>Embryophyta</taxon>
        <taxon>Tracheophyta</taxon>
        <taxon>Spermatophyta</taxon>
        <taxon>Magnoliopsida</taxon>
        <taxon>eudicotyledons</taxon>
        <taxon>Gunneridae</taxon>
        <taxon>Pentapetalae</taxon>
        <taxon>asterids</taxon>
        <taxon>lamiids</taxon>
        <taxon>Lamiales</taxon>
        <taxon>Lentibulariaceae</taxon>
        <taxon>Genlisea</taxon>
    </lineage>
</organism>
<accession>S8CAR3</accession>
<evidence type="ECO:0000259" key="4">
    <source>
        <dbReference type="Pfam" id="PF23007"/>
    </source>
</evidence>
<evidence type="ECO:0000256" key="1">
    <source>
        <dbReference type="ARBA" id="ARBA00023054"/>
    </source>
</evidence>
<dbReference type="InterPro" id="IPR008921">
    <property type="entry name" value="DNA_pol3_clamp-load_cplx_C"/>
</dbReference>
<dbReference type="Pfam" id="PF23007">
    <property type="entry name" value="DnaA_N-like_STI"/>
    <property type="match status" value="1"/>
</dbReference>
<keyword evidence="6" id="KW-1185">Reference proteome</keyword>
<dbReference type="AlphaFoldDB" id="S8CAR3"/>
<dbReference type="InterPro" id="IPR012763">
    <property type="entry name" value="DNA_pol_III_sug/sutau_N"/>
</dbReference>
<dbReference type="InterPro" id="IPR050238">
    <property type="entry name" value="DNA_Rep/Repair_Clamp_Loader"/>
</dbReference>
<dbReference type="InterPro" id="IPR022754">
    <property type="entry name" value="DNA_pol_III_gamma-3"/>
</dbReference>
<dbReference type="PANTHER" id="PTHR11669:SF63">
    <property type="entry name" value="PROTEIN STICHEL"/>
    <property type="match status" value="1"/>
</dbReference>
<dbReference type="SUPFAM" id="SSF48019">
    <property type="entry name" value="post-AAA+ oligomerization domain-like"/>
    <property type="match status" value="1"/>
</dbReference>
<dbReference type="GO" id="GO:0006261">
    <property type="term" value="P:DNA-templated DNA replication"/>
    <property type="evidence" value="ECO:0007669"/>
    <property type="project" value="TreeGrafter"/>
</dbReference>
<dbReference type="InterPro" id="IPR054506">
    <property type="entry name" value="DnaA_N-like_STI"/>
</dbReference>
<evidence type="ECO:0000259" key="3">
    <source>
        <dbReference type="Pfam" id="PF12169"/>
    </source>
</evidence>
<dbReference type="Pfam" id="PF13177">
    <property type="entry name" value="DNA_pol3_delta2"/>
    <property type="match status" value="1"/>
</dbReference>
<feature type="non-terminal residue" evidence="5">
    <location>
        <position position="475"/>
    </location>
</feature>
<dbReference type="GO" id="GO:0005524">
    <property type="term" value="F:ATP binding"/>
    <property type="evidence" value="ECO:0007669"/>
    <property type="project" value="InterPro"/>
</dbReference>
<dbReference type="PANTHER" id="PTHR11669">
    <property type="entry name" value="REPLICATION FACTOR C / DNA POLYMERASE III GAMMA-TAU SUBUNIT"/>
    <property type="match status" value="1"/>
</dbReference>
<dbReference type="Gene3D" id="1.10.8.60">
    <property type="match status" value="1"/>
</dbReference>
<dbReference type="Gene3D" id="1.20.272.10">
    <property type="match status" value="1"/>
</dbReference>
<evidence type="ECO:0000313" key="6">
    <source>
        <dbReference type="Proteomes" id="UP000015453"/>
    </source>
</evidence>
<dbReference type="NCBIfam" id="TIGR02397">
    <property type="entry name" value="dnaX_nterm"/>
    <property type="match status" value="1"/>
</dbReference>
<dbReference type="GO" id="GO:0006281">
    <property type="term" value="P:DNA repair"/>
    <property type="evidence" value="ECO:0007669"/>
    <property type="project" value="TreeGrafter"/>
</dbReference>
<dbReference type="GO" id="GO:0009360">
    <property type="term" value="C:DNA polymerase III complex"/>
    <property type="evidence" value="ECO:0007669"/>
    <property type="project" value="InterPro"/>
</dbReference>
<feature type="domain" description="STICHEL DnaA-N-like alpha-beta" evidence="4">
    <location>
        <begin position="384"/>
        <end position="467"/>
    </location>
</feature>
<sequence>DFETSSRSNSTSLSRRYRPIFFDEIVGQGTAVQSLVAAVSSRRIDPFYLFAGPRGTGKTSTARIFAAALNCLAAEGIRPCGVCGKCDGYVSGRASYLTELDGSSSSARIRKTAASAALKVFAVKECHLLLPSSSFLRLLEKHRRRSAAVFVFITSDADNVPEAIRSRCRKLVFGRIGSDGVLSRLAKISADENFDVDAEALDLIVSNADGSLKDAETILEQLSLLGKRITIPLVNDLMGVVSDEKLLELLEIAMSSNAMETVIRSRELLDSGIDPTVVVSQMASLIVDIIAASHRCAAAAEESSSSDPLSLSEDELNRLNLALSLLSDSEKHIRISSERSTWFTATLLQLGCLPGSSSSASSRRKLTSSTGKDKSSRSECMNSSSSSSELLNRIWEQCIEKCRSKTLRRLLLEHGRLASISDVQGGLLVAHIAFRDRNLKTRAECYLGSIATSLESVLRRNIEARIVLSPESKTT</sequence>
<dbReference type="GO" id="GO:0003887">
    <property type="term" value="F:DNA-directed DNA polymerase activity"/>
    <property type="evidence" value="ECO:0007669"/>
    <property type="project" value="InterPro"/>
</dbReference>
<evidence type="ECO:0000256" key="2">
    <source>
        <dbReference type="SAM" id="MobiDB-lite"/>
    </source>
</evidence>
<reference evidence="5 6" key="1">
    <citation type="journal article" date="2013" name="BMC Genomics">
        <title>The miniature genome of a carnivorous plant Genlisea aurea contains a low number of genes and short non-coding sequences.</title>
        <authorList>
            <person name="Leushkin E.V."/>
            <person name="Sutormin R.A."/>
            <person name="Nabieva E.R."/>
            <person name="Penin A.A."/>
            <person name="Kondrashov A.S."/>
            <person name="Logacheva M.D."/>
        </authorList>
    </citation>
    <scope>NUCLEOTIDE SEQUENCE [LARGE SCALE GENOMIC DNA]</scope>
</reference>
<dbReference type="GO" id="GO:0003689">
    <property type="term" value="F:DNA clamp loader activity"/>
    <property type="evidence" value="ECO:0007669"/>
    <property type="project" value="TreeGrafter"/>
</dbReference>
<dbReference type="SUPFAM" id="SSF52540">
    <property type="entry name" value="P-loop containing nucleoside triphosphate hydrolases"/>
    <property type="match status" value="1"/>
</dbReference>
<dbReference type="GO" id="GO:0005663">
    <property type="term" value="C:DNA replication factor C complex"/>
    <property type="evidence" value="ECO:0007669"/>
    <property type="project" value="TreeGrafter"/>
</dbReference>
<gene>
    <name evidence="5" type="ORF">M569_10847</name>
</gene>
<name>S8CAR3_9LAMI</name>
<dbReference type="Pfam" id="PF12169">
    <property type="entry name" value="DNA_pol3_gamma3"/>
    <property type="match status" value="1"/>
</dbReference>
<dbReference type="Gene3D" id="3.40.50.300">
    <property type="entry name" value="P-loop containing nucleotide triphosphate hydrolases"/>
    <property type="match status" value="1"/>
</dbReference>
<feature type="region of interest" description="Disordered" evidence="2">
    <location>
        <begin position="354"/>
        <end position="384"/>
    </location>
</feature>
<proteinExistence type="predicted"/>
<feature type="domain" description="DNA polymerase III gamma subunit" evidence="3">
    <location>
        <begin position="233"/>
        <end position="350"/>
    </location>
</feature>
<comment type="caution">
    <text evidence="5">The sequence shown here is derived from an EMBL/GenBank/DDBJ whole genome shotgun (WGS) entry which is preliminary data.</text>
</comment>
<dbReference type="Proteomes" id="UP000015453">
    <property type="component" value="Unassembled WGS sequence"/>
</dbReference>
<evidence type="ECO:0000313" key="5">
    <source>
        <dbReference type="EMBL" id="EPS63935.1"/>
    </source>
</evidence>
<dbReference type="EMBL" id="AUSU01005147">
    <property type="protein sequence ID" value="EPS63935.1"/>
    <property type="molecule type" value="Genomic_DNA"/>
</dbReference>
<feature type="non-terminal residue" evidence="5">
    <location>
        <position position="1"/>
    </location>
</feature>
<dbReference type="OrthoDB" id="1911163at2759"/>
<keyword evidence="1" id="KW-0175">Coiled coil</keyword>
<dbReference type="GO" id="GO:0003677">
    <property type="term" value="F:DNA binding"/>
    <property type="evidence" value="ECO:0007669"/>
    <property type="project" value="InterPro"/>
</dbReference>
<dbReference type="InterPro" id="IPR027417">
    <property type="entry name" value="P-loop_NTPase"/>
</dbReference>
<protein>
    <submittedName>
        <fullName evidence="5">Uncharacterized protein</fullName>
    </submittedName>
</protein>